<dbReference type="PROSITE" id="PS51125">
    <property type="entry name" value="NHL"/>
    <property type="match status" value="3"/>
</dbReference>
<dbReference type="GO" id="GO:0008270">
    <property type="term" value="F:zinc ion binding"/>
    <property type="evidence" value="ECO:0007669"/>
    <property type="project" value="UniProtKB-KW"/>
</dbReference>
<dbReference type="InterPro" id="IPR000315">
    <property type="entry name" value="Znf_B-box"/>
</dbReference>
<keyword evidence="1" id="KW-0479">Metal-binding</keyword>
<dbReference type="Gene3D" id="2.60.40.10">
    <property type="entry name" value="Immunoglobulins"/>
    <property type="match status" value="1"/>
</dbReference>
<feature type="repeat" description="NHL" evidence="7">
    <location>
        <begin position="840"/>
        <end position="865"/>
    </location>
</feature>
<dbReference type="InterPro" id="IPR001298">
    <property type="entry name" value="Filamin/ABP280_rpt"/>
</dbReference>
<dbReference type="GO" id="GO:0043161">
    <property type="term" value="P:proteasome-mediated ubiquitin-dependent protein catabolic process"/>
    <property type="evidence" value="ECO:0007669"/>
    <property type="project" value="TreeGrafter"/>
</dbReference>
<dbReference type="GO" id="GO:0061630">
    <property type="term" value="F:ubiquitin protein ligase activity"/>
    <property type="evidence" value="ECO:0007669"/>
    <property type="project" value="TreeGrafter"/>
</dbReference>
<evidence type="ECO:0000256" key="5">
    <source>
        <dbReference type="PROSITE-ProRule" id="PRU00024"/>
    </source>
</evidence>
<dbReference type="EMBL" id="LSMT01000028">
    <property type="protein sequence ID" value="PFX32040.1"/>
    <property type="molecule type" value="Genomic_DNA"/>
</dbReference>
<evidence type="ECO:0000256" key="6">
    <source>
        <dbReference type="PROSITE-ProRule" id="PRU00087"/>
    </source>
</evidence>
<dbReference type="SUPFAM" id="SSF81296">
    <property type="entry name" value="E set domains"/>
    <property type="match status" value="1"/>
</dbReference>
<dbReference type="Pfam" id="PF01436">
    <property type="entry name" value="NHL"/>
    <property type="match status" value="1"/>
</dbReference>
<keyword evidence="10" id="KW-1185">Reference proteome</keyword>
<evidence type="ECO:0000313" key="9">
    <source>
        <dbReference type="EMBL" id="PFX32040.1"/>
    </source>
</evidence>
<accession>A0A2B4ST19</accession>
<reference evidence="10" key="1">
    <citation type="journal article" date="2017" name="bioRxiv">
        <title>Comparative analysis of the genomes of Stylophora pistillata and Acropora digitifera provides evidence for extensive differences between species of corals.</title>
        <authorList>
            <person name="Voolstra C.R."/>
            <person name="Li Y."/>
            <person name="Liew Y.J."/>
            <person name="Baumgarten S."/>
            <person name="Zoccola D."/>
            <person name="Flot J.-F."/>
            <person name="Tambutte S."/>
            <person name="Allemand D."/>
            <person name="Aranda M."/>
        </authorList>
    </citation>
    <scope>NUCLEOTIDE SEQUENCE [LARGE SCALE GENOMIC DNA]</scope>
</reference>
<dbReference type="SUPFAM" id="SSF48452">
    <property type="entry name" value="TPR-like"/>
    <property type="match status" value="1"/>
</dbReference>
<keyword evidence="3 5" id="KW-0863">Zinc-finger</keyword>
<dbReference type="SMART" id="SM00336">
    <property type="entry name" value="BBOX"/>
    <property type="match status" value="1"/>
</dbReference>
<evidence type="ECO:0000256" key="1">
    <source>
        <dbReference type="ARBA" id="ARBA00022723"/>
    </source>
</evidence>
<evidence type="ECO:0000256" key="7">
    <source>
        <dbReference type="PROSITE-ProRule" id="PRU00504"/>
    </source>
</evidence>
<dbReference type="SUPFAM" id="SSF57845">
    <property type="entry name" value="B-box zinc-binding domain"/>
    <property type="match status" value="1"/>
</dbReference>
<keyword evidence="4" id="KW-0862">Zinc</keyword>
<dbReference type="Gene3D" id="1.25.40.10">
    <property type="entry name" value="Tetratricopeptide repeat domain"/>
    <property type="match status" value="1"/>
</dbReference>
<evidence type="ECO:0000313" key="10">
    <source>
        <dbReference type="Proteomes" id="UP000225706"/>
    </source>
</evidence>
<evidence type="ECO:0000256" key="2">
    <source>
        <dbReference type="ARBA" id="ARBA00022737"/>
    </source>
</evidence>
<gene>
    <name evidence="9" type="primary">TRIM2</name>
    <name evidence="9" type="ORF">AWC38_SpisGene3127</name>
</gene>
<dbReference type="AlphaFoldDB" id="A0A2B4ST19"/>
<dbReference type="InterPro" id="IPR011042">
    <property type="entry name" value="6-blade_b-propeller_TolB-like"/>
</dbReference>
<dbReference type="InterPro" id="IPR050952">
    <property type="entry name" value="TRIM-NHL_E3_ligases"/>
</dbReference>
<proteinExistence type="predicted"/>
<dbReference type="Gene3D" id="2.120.10.30">
    <property type="entry name" value="TolB, C-terminal domain"/>
    <property type="match status" value="1"/>
</dbReference>
<keyword evidence="2" id="KW-0677">Repeat</keyword>
<dbReference type="PROSITE" id="PS50194">
    <property type="entry name" value="FILAMIN_REPEAT"/>
    <property type="match status" value="1"/>
</dbReference>
<dbReference type="OrthoDB" id="5946853at2759"/>
<feature type="repeat" description="NHL" evidence="7">
    <location>
        <begin position="609"/>
        <end position="653"/>
    </location>
</feature>
<sequence length="865" mass="98878">MQDSGRGLFQEWFSSISSILNQRVNVKEFSAQFGLLQSDEERVAFGLSLACLHEVMKVEPCFNPKSAAQSTRLRYEGNKLYQKDRHLEALDTYTCSILNAPVDCSSNELSLALANRSAVLFKLRKYPKCLENIQQALSYGYPMELRYKLLERRGKCLSQLGRRSTAIDCFEEGKKALNESKLDKTKRDTWMKELEMEISVCRSQELKVNNSHEKPSDINANDDYLLQQEFALPQHTHERNTKFRYANADYFKTCAVVWIVIPLFCVNAHQRIKATRGHRNISVENLQADDMEELIRRPVMCSEQYHQDQPLEYYCQDCNVCTCIRCSVVSHNRHTLVDMQKAADEQKMHIHEALKKMEAKVVICENEMKEQTELIHKNKTQISAAREKMNETVNDCIRLLTEHKAMMDVKFDEINQAQQKAHVAHLEDFQLAVAQLKSSLEQAEKILERNIDVEILRTQPVIIGRCEDLLNAKKPDIYKPPRVNYVVEHKMDILDRVLVNHTDSSSTLVKGLCEKVKEQNETCFTIITRDSEGRQCYNKDDHINCDFHTSTGDKSQMDLKIENEEDGSYRVKYTPDHSGLYDVKIEVNGHPLDGSPWTVQVIHHEYKLKFSFGSCGTRAGNFHYPCGVAVSEKTGTIAISDYWNDRIQLFNSKWNFLNEVRLGTPCSSVSFTESDQIIAATPQDDNKICLFAEDGKFVQHISSMHLQCPFHISVGKGDCIITSDPVNHVFGVISPDGTELLKRFRASEHHDSIKCTIYHEEKFFVSDREAHRVGVFDEYGKLLYNIGSEESGDGHLGSPIGLAIDIFNNLLVCDVENSTVQVFTLDGKFVSMFGLSPFVPHYVAVSKNGDVFVTDHHNHCVHVFH</sequence>
<dbReference type="Pfam" id="PF00630">
    <property type="entry name" value="Filamin"/>
    <property type="match status" value="1"/>
</dbReference>
<dbReference type="InterPro" id="IPR017868">
    <property type="entry name" value="Filamin/ABP280_repeat-like"/>
</dbReference>
<dbReference type="Proteomes" id="UP000225706">
    <property type="component" value="Unassembled WGS sequence"/>
</dbReference>
<dbReference type="PANTHER" id="PTHR24104">
    <property type="entry name" value="E3 UBIQUITIN-PROTEIN LIGASE NHLRC1-RELATED"/>
    <property type="match status" value="1"/>
</dbReference>
<dbReference type="SUPFAM" id="SSF101898">
    <property type="entry name" value="NHL repeat"/>
    <property type="match status" value="1"/>
</dbReference>
<comment type="caution">
    <text evidence="9">The sequence shown here is derived from an EMBL/GenBank/DDBJ whole genome shotgun (WGS) entry which is preliminary data.</text>
</comment>
<evidence type="ECO:0000256" key="4">
    <source>
        <dbReference type="ARBA" id="ARBA00022833"/>
    </source>
</evidence>
<feature type="repeat" description="NHL" evidence="7">
    <location>
        <begin position="783"/>
        <end position="826"/>
    </location>
</feature>
<feature type="repeat" description="Filamin" evidence="6">
    <location>
        <begin position="553"/>
        <end position="601"/>
    </location>
</feature>
<evidence type="ECO:0000256" key="3">
    <source>
        <dbReference type="ARBA" id="ARBA00022771"/>
    </source>
</evidence>
<evidence type="ECO:0000259" key="8">
    <source>
        <dbReference type="PROSITE" id="PS50119"/>
    </source>
</evidence>
<dbReference type="Pfam" id="PF00643">
    <property type="entry name" value="zf-B_box"/>
    <property type="match status" value="1"/>
</dbReference>
<dbReference type="SMART" id="SM00557">
    <property type="entry name" value="IG_FLMN"/>
    <property type="match status" value="1"/>
</dbReference>
<dbReference type="PANTHER" id="PTHR24104:SF48">
    <property type="entry name" value="PROTEIN WECH"/>
    <property type="match status" value="1"/>
</dbReference>
<feature type="domain" description="B box-type" evidence="8">
    <location>
        <begin position="296"/>
        <end position="339"/>
    </location>
</feature>
<protein>
    <submittedName>
        <fullName evidence="9">Tripartite motif-containing protein 2</fullName>
    </submittedName>
</protein>
<dbReference type="InterPro" id="IPR013783">
    <property type="entry name" value="Ig-like_fold"/>
</dbReference>
<name>A0A2B4ST19_STYPI</name>
<organism evidence="9 10">
    <name type="scientific">Stylophora pistillata</name>
    <name type="common">Smooth cauliflower coral</name>
    <dbReference type="NCBI Taxonomy" id="50429"/>
    <lineage>
        <taxon>Eukaryota</taxon>
        <taxon>Metazoa</taxon>
        <taxon>Cnidaria</taxon>
        <taxon>Anthozoa</taxon>
        <taxon>Hexacorallia</taxon>
        <taxon>Scleractinia</taxon>
        <taxon>Astrocoeniina</taxon>
        <taxon>Pocilloporidae</taxon>
        <taxon>Stylophora</taxon>
    </lineage>
</organism>
<dbReference type="InterPro" id="IPR014756">
    <property type="entry name" value="Ig_E-set"/>
</dbReference>
<dbReference type="PROSITE" id="PS50119">
    <property type="entry name" value="ZF_BBOX"/>
    <property type="match status" value="1"/>
</dbReference>
<dbReference type="InterPro" id="IPR001258">
    <property type="entry name" value="NHL_repeat"/>
</dbReference>
<dbReference type="GO" id="GO:0000209">
    <property type="term" value="P:protein polyubiquitination"/>
    <property type="evidence" value="ECO:0007669"/>
    <property type="project" value="TreeGrafter"/>
</dbReference>
<dbReference type="Gene3D" id="3.30.160.60">
    <property type="entry name" value="Classic Zinc Finger"/>
    <property type="match status" value="1"/>
</dbReference>
<dbReference type="InterPro" id="IPR011990">
    <property type="entry name" value="TPR-like_helical_dom_sf"/>
</dbReference>